<evidence type="ECO:0000256" key="1">
    <source>
        <dbReference type="SAM" id="MobiDB-lite"/>
    </source>
</evidence>
<evidence type="ECO:0000256" key="2">
    <source>
        <dbReference type="SAM" id="Phobius"/>
    </source>
</evidence>
<feature type="transmembrane region" description="Helical" evidence="2">
    <location>
        <begin position="184"/>
        <end position="204"/>
    </location>
</feature>
<protein>
    <submittedName>
        <fullName evidence="3">Uncharacterized protein</fullName>
    </submittedName>
</protein>
<gene>
    <name evidence="3" type="ORF">MsAg5_15450</name>
</gene>
<comment type="caution">
    <text evidence="3">The sequence shown here is derived from an EMBL/GenBank/DDBJ whole genome shotgun (WGS) entry which is preliminary data.</text>
</comment>
<reference evidence="3" key="1">
    <citation type="submission" date="2023-06" db="EMBL/GenBank/DDBJ databases">
        <title>Genome sequence of Methanosarcinaceae archaeon Ag5.</title>
        <authorList>
            <person name="Protasov E."/>
            <person name="Platt K."/>
            <person name="Poehlein A."/>
            <person name="Daniel R."/>
            <person name="Brune A."/>
        </authorList>
    </citation>
    <scope>NUCLEOTIDE SEQUENCE</scope>
    <source>
        <strain evidence="3">Ag5</strain>
    </source>
</reference>
<dbReference type="Proteomes" id="UP001271789">
    <property type="component" value="Unassembled WGS sequence"/>
</dbReference>
<evidence type="ECO:0000313" key="4">
    <source>
        <dbReference type="Proteomes" id="UP001271789"/>
    </source>
</evidence>
<evidence type="ECO:0000313" key="3">
    <source>
        <dbReference type="EMBL" id="MDV0447636.1"/>
    </source>
</evidence>
<accession>A0AAE4MKP8</accession>
<sequence>MNLKSNLVGILILTMILSLISPSLGTDVQQYIDSFGPMNPKDFEKFSNRHSENILTVYGEVPAKSKGEESYEWWQALSNTIVSISNDQALGKYHYMNGRFITGYSPDRAGYIIIATDPEQRNKVTEQDLIEIKNIVDQYAEKNGINNTPIVILSEEYPKFSNNEPEEKNETNESETPNNSSNSIPSFTLTMCLLSIAFIIGISYKSKQKK</sequence>
<keyword evidence="2" id="KW-1133">Transmembrane helix</keyword>
<name>A0AAE4MKP8_9EURY</name>
<feature type="region of interest" description="Disordered" evidence="1">
    <location>
        <begin position="156"/>
        <end position="182"/>
    </location>
</feature>
<keyword evidence="2" id="KW-0472">Membrane</keyword>
<dbReference type="AlphaFoldDB" id="A0AAE4MKP8"/>
<keyword evidence="4" id="KW-1185">Reference proteome</keyword>
<proteinExistence type="predicted"/>
<dbReference type="EMBL" id="JAWDKD010000021">
    <property type="protein sequence ID" value="MDV0447636.1"/>
    <property type="molecule type" value="Genomic_DNA"/>
</dbReference>
<organism evidence="3 4">
    <name type="scientific">Methanolapillus africanus</name>
    <dbReference type="NCBI Taxonomy" id="3028297"/>
    <lineage>
        <taxon>Archaea</taxon>
        <taxon>Methanobacteriati</taxon>
        <taxon>Methanobacteriota</taxon>
        <taxon>Stenosarchaea group</taxon>
        <taxon>Methanomicrobia</taxon>
        <taxon>Methanosarcinales</taxon>
        <taxon>Methanosarcinaceae</taxon>
        <taxon>Methanolapillus</taxon>
    </lineage>
</organism>
<keyword evidence="2" id="KW-0812">Transmembrane</keyword>
<dbReference type="RefSeq" id="WP_338100076.1">
    <property type="nucleotide sequence ID" value="NZ_JAWDKD010000021.1"/>
</dbReference>